<dbReference type="STRING" id="401053.AciPR4_0900"/>
<keyword evidence="2" id="KW-0408">Iron</keyword>
<evidence type="ECO:0000313" key="4">
    <source>
        <dbReference type="Proteomes" id="UP000006844"/>
    </source>
</evidence>
<dbReference type="PROSITE" id="PS50810">
    <property type="entry name" value="FRATAXIN_2"/>
    <property type="match status" value="1"/>
</dbReference>
<dbReference type="SMART" id="SM01219">
    <property type="entry name" value="Frataxin_Cyay"/>
    <property type="match status" value="1"/>
</dbReference>
<evidence type="ECO:0000256" key="2">
    <source>
        <dbReference type="ARBA" id="ARBA00023004"/>
    </source>
</evidence>
<proteinExistence type="inferred from homology"/>
<dbReference type="GO" id="GO:0008199">
    <property type="term" value="F:ferric iron binding"/>
    <property type="evidence" value="ECO:0007669"/>
    <property type="project" value="InterPro"/>
</dbReference>
<comment type="similarity">
    <text evidence="1">Belongs to the frataxin family.</text>
</comment>
<dbReference type="InterPro" id="IPR036524">
    <property type="entry name" value="Frataxin/CyaY_sf"/>
</dbReference>
<dbReference type="GO" id="GO:0016226">
    <property type="term" value="P:iron-sulfur cluster assembly"/>
    <property type="evidence" value="ECO:0007669"/>
    <property type="project" value="InterPro"/>
</dbReference>
<protein>
    <submittedName>
        <fullName evidence="3">Iron donor protein CyaY</fullName>
    </submittedName>
</protein>
<dbReference type="AlphaFoldDB" id="E8V7N5"/>
<organism evidence="3 4">
    <name type="scientific">Terriglobus saanensis (strain ATCC BAA-1853 / DSM 23119 / SP1PR4)</name>
    <dbReference type="NCBI Taxonomy" id="401053"/>
    <lineage>
        <taxon>Bacteria</taxon>
        <taxon>Pseudomonadati</taxon>
        <taxon>Acidobacteriota</taxon>
        <taxon>Terriglobia</taxon>
        <taxon>Terriglobales</taxon>
        <taxon>Acidobacteriaceae</taxon>
        <taxon>Terriglobus</taxon>
    </lineage>
</organism>
<name>E8V7N5_TERSS</name>
<dbReference type="eggNOG" id="COG1965">
    <property type="taxonomic scope" value="Bacteria"/>
</dbReference>
<dbReference type="HOGENOM" id="CLU_2154805_0_0_0"/>
<reference evidence="3 4" key="1">
    <citation type="journal article" date="2012" name="Stand. Genomic Sci.">
        <title>Complete genome sequence of Terriglobus saanensis type strain SP1PR4(T), an Acidobacteria from tundra soil.</title>
        <authorList>
            <person name="Rawat S.R."/>
            <person name="Mannisto M.K."/>
            <person name="Starovoytov V."/>
            <person name="Goodwin L."/>
            <person name="Nolan M."/>
            <person name="Hauser L."/>
            <person name="Land M."/>
            <person name="Davenport K.W."/>
            <person name="Woyke T."/>
            <person name="Haggblom M.M."/>
        </authorList>
    </citation>
    <scope>NUCLEOTIDE SEQUENCE</scope>
    <source>
        <strain evidence="4">ATCC BAA-1853 / DSM 23119 / SP1PR4</strain>
    </source>
</reference>
<dbReference type="EMBL" id="CP002467">
    <property type="protein sequence ID" value="ADV81733.1"/>
    <property type="molecule type" value="Genomic_DNA"/>
</dbReference>
<evidence type="ECO:0000256" key="1">
    <source>
        <dbReference type="ARBA" id="ARBA00008183"/>
    </source>
</evidence>
<dbReference type="KEGG" id="tsa:AciPR4_0900"/>
<dbReference type="InterPro" id="IPR002908">
    <property type="entry name" value="Frataxin/CyaY"/>
</dbReference>
<accession>E8V7N5</accession>
<dbReference type="Proteomes" id="UP000006844">
    <property type="component" value="Chromosome"/>
</dbReference>
<gene>
    <name evidence="3" type="ordered locus">AciPR4_0900</name>
</gene>
<dbReference type="SUPFAM" id="SSF55387">
    <property type="entry name" value="Frataxin/Nqo15-like"/>
    <property type="match status" value="1"/>
</dbReference>
<dbReference type="PANTHER" id="PTHR16821:SF2">
    <property type="entry name" value="FRATAXIN, MITOCHONDRIAL"/>
    <property type="match status" value="1"/>
</dbReference>
<dbReference type="GO" id="GO:0005737">
    <property type="term" value="C:cytoplasm"/>
    <property type="evidence" value="ECO:0007669"/>
    <property type="project" value="UniProtKB-ARBA"/>
</dbReference>
<evidence type="ECO:0000313" key="3">
    <source>
        <dbReference type="EMBL" id="ADV81733.1"/>
    </source>
</evidence>
<sequence>MEGRQVQLGGYTGCMIDEATFRRLSDSVLEDLKQSLIEAEEDGGFEAEEKNGVLNVLFEDDSAKFVFTPNTPVRQIWISAISTSFKLEYNQTTEAFTLPKTGETLKPLTQRLLREHTGNQDIVLV</sequence>
<keyword evidence="4" id="KW-1185">Reference proteome</keyword>
<dbReference type="Gene3D" id="3.30.920.10">
    <property type="entry name" value="Frataxin/CyaY"/>
    <property type="match status" value="1"/>
</dbReference>
<dbReference type="NCBIfam" id="TIGR03421">
    <property type="entry name" value="FeS_CyaY"/>
    <property type="match status" value="1"/>
</dbReference>
<dbReference type="Pfam" id="PF01491">
    <property type="entry name" value="Frataxin_Cyay"/>
    <property type="match status" value="1"/>
</dbReference>
<dbReference type="PANTHER" id="PTHR16821">
    <property type="entry name" value="FRATAXIN"/>
    <property type="match status" value="1"/>
</dbReference>